<evidence type="ECO:0000313" key="6">
    <source>
        <dbReference type="Proteomes" id="UP000290985"/>
    </source>
</evidence>
<dbReference type="PANTHER" id="PTHR13799:SF14">
    <property type="entry name" value="GTP CYCLOHYDROLASE 1 TYPE 2 HOMOLOG"/>
    <property type="match status" value="1"/>
</dbReference>
<sequence>MKIKDFINYLNSKYPNSNKEEWDPSGFSVKFNQATKLKGVILALDLTNKVLQKAIETSSNLIITHHPFLFEKTKELEAIKAPYKISILKQLKKHKIFVYSIHTNYDCDLYGTSYQILRYLGLENYFEYGSQTYSASASVKISFQELVNQITTKLKLSHFRTNFDKESFHKPLSRVAFLSGSGYIGTINELHFKGYDLIISSDFKWSDWINFKEINAKVLEIPHLDEQVFAWHLKEILSKEFPRLQVAFVELKTPFYNLK</sequence>
<feature type="binding site" evidence="4">
    <location>
        <position position="66"/>
    </location>
    <ligand>
        <name>a divalent metal cation</name>
        <dbReference type="ChEBI" id="CHEBI:60240"/>
        <label>1</label>
    </ligand>
</feature>
<keyword evidence="3 4" id="KW-0479">Metal-binding</keyword>
<dbReference type="Proteomes" id="UP000290985">
    <property type="component" value="Chromosome"/>
</dbReference>
<organism evidence="5 6">
    <name type="scientific">Mycoplasmopsis citelli</name>
    <dbReference type="NCBI Taxonomy" id="171281"/>
    <lineage>
        <taxon>Bacteria</taxon>
        <taxon>Bacillati</taxon>
        <taxon>Mycoplasmatota</taxon>
        <taxon>Mycoplasmoidales</taxon>
        <taxon>Metamycoplasmataceae</taxon>
        <taxon>Mycoplasmopsis</taxon>
    </lineage>
</organism>
<dbReference type="RefSeq" id="WP_129725079.1">
    <property type="nucleotide sequence ID" value="NZ_LR215036.1"/>
</dbReference>
<feature type="binding site" evidence="4">
    <location>
        <position position="106"/>
    </location>
    <ligand>
        <name>a divalent metal cation</name>
        <dbReference type="ChEBI" id="CHEBI:60240"/>
        <label>1</label>
    </ligand>
</feature>
<dbReference type="GO" id="GO:0005737">
    <property type="term" value="C:cytoplasm"/>
    <property type="evidence" value="ECO:0007669"/>
    <property type="project" value="TreeGrafter"/>
</dbReference>
<feature type="binding site" evidence="4">
    <location>
        <position position="65"/>
    </location>
    <ligand>
        <name>a divalent metal cation</name>
        <dbReference type="ChEBI" id="CHEBI:60240"/>
        <label>1</label>
    </ligand>
</feature>
<feature type="binding site" evidence="4">
    <location>
        <position position="226"/>
    </location>
    <ligand>
        <name>a divalent metal cation</name>
        <dbReference type="ChEBI" id="CHEBI:60240"/>
        <label>1</label>
    </ligand>
</feature>
<gene>
    <name evidence="5" type="ORF">NCTC10181_00066</name>
</gene>
<name>A0A449B0Z0_9BACT</name>
<reference evidence="5 6" key="1">
    <citation type="submission" date="2019-01" db="EMBL/GenBank/DDBJ databases">
        <authorList>
            <consortium name="Pathogen Informatics"/>
        </authorList>
    </citation>
    <scope>NUCLEOTIDE SEQUENCE [LARGE SCALE GENOMIC DNA]</scope>
    <source>
        <strain evidence="5 6">NCTC10181</strain>
    </source>
</reference>
<dbReference type="InterPro" id="IPR002678">
    <property type="entry name" value="DUF34/NIF3"/>
</dbReference>
<protein>
    <recommendedName>
        <fullName evidence="2">GTP cyclohydrolase 1 type 2 homolog</fullName>
    </recommendedName>
</protein>
<dbReference type="GO" id="GO:0046872">
    <property type="term" value="F:metal ion binding"/>
    <property type="evidence" value="ECO:0007669"/>
    <property type="project" value="UniProtKB-KW"/>
</dbReference>
<dbReference type="KEGG" id="mcit:NCTC10181_00066"/>
<evidence type="ECO:0000256" key="3">
    <source>
        <dbReference type="ARBA" id="ARBA00022723"/>
    </source>
</evidence>
<dbReference type="FunFam" id="3.40.1390.30:FF:000001">
    <property type="entry name" value="GTP cyclohydrolase 1 type 2"/>
    <property type="match status" value="1"/>
</dbReference>
<dbReference type="InterPro" id="IPR036069">
    <property type="entry name" value="DUF34/NIF3_sf"/>
</dbReference>
<comment type="similarity">
    <text evidence="1">Belongs to the GTP cyclohydrolase I type 2/NIF3 family.</text>
</comment>
<accession>A0A449B0Z0</accession>
<dbReference type="PANTHER" id="PTHR13799">
    <property type="entry name" value="NGG1 INTERACTING FACTOR 3"/>
    <property type="match status" value="1"/>
</dbReference>
<dbReference type="EMBL" id="LR215036">
    <property type="protein sequence ID" value="VEU74231.1"/>
    <property type="molecule type" value="Genomic_DNA"/>
</dbReference>
<dbReference type="SUPFAM" id="SSF102705">
    <property type="entry name" value="NIF3 (NGG1p interacting factor 3)-like"/>
    <property type="match status" value="1"/>
</dbReference>
<keyword evidence="6" id="KW-1185">Reference proteome</keyword>
<evidence type="ECO:0000256" key="1">
    <source>
        <dbReference type="ARBA" id="ARBA00006964"/>
    </source>
</evidence>
<dbReference type="OrthoDB" id="9792792at2"/>
<evidence type="ECO:0000256" key="4">
    <source>
        <dbReference type="PIRSR" id="PIRSR602678-1"/>
    </source>
</evidence>
<dbReference type="Pfam" id="PF01784">
    <property type="entry name" value="DUF34_NIF3"/>
    <property type="match status" value="1"/>
</dbReference>
<dbReference type="AlphaFoldDB" id="A0A449B0Z0"/>
<feature type="binding site" evidence="4">
    <location>
        <position position="223"/>
    </location>
    <ligand>
        <name>a divalent metal cation</name>
        <dbReference type="ChEBI" id="CHEBI:60240"/>
        <label>1</label>
    </ligand>
</feature>
<evidence type="ECO:0000313" key="5">
    <source>
        <dbReference type="EMBL" id="VEU74231.1"/>
    </source>
</evidence>
<evidence type="ECO:0000256" key="2">
    <source>
        <dbReference type="ARBA" id="ARBA00022112"/>
    </source>
</evidence>
<dbReference type="Gene3D" id="3.40.1390.30">
    <property type="entry name" value="NIF3 (NGG1p interacting factor 3)-like"/>
    <property type="match status" value="1"/>
</dbReference>
<proteinExistence type="inferred from homology"/>